<evidence type="ECO:0000256" key="8">
    <source>
        <dbReference type="ARBA" id="ARBA00023143"/>
    </source>
</evidence>
<feature type="domain" description="Flagellar M-ring C-terminal" evidence="13">
    <location>
        <begin position="249"/>
        <end position="431"/>
    </location>
</feature>
<evidence type="ECO:0000256" key="3">
    <source>
        <dbReference type="ARBA" id="ARBA00007971"/>
    </source>
</evidence>
<name>A0ABS8CAF6_9BURK</name>
<evidence type="ECO:0000259" key="12">
    <source>
        <dbReference type="Pfam" id="PF01514"/>
    </source>
</evidence>
<dbReference type="InterPro" id="IPR043427">
    <property type="entry name" value="YscJ/FliF"/>
</dbReference>
<keyword evidence="14" id="KW-0966">Cell projection</keyword>
<dbReference type="Proteomes" id="UP000776983">
    <property type="component" value="Unassembled WGS sequence"/>
</dbReference>
<keyword evidence="14" id="KW-0969">Cilium</keyword>
<evidence type="ECO:0000256" key="11">
    <source>
        <dbReference type="SAM" id="Phobius"/>
    </source>
</evidence>
<comment type="caution">
    <text evidence="14">The sequence shown here is derived from an EMBL/GenBank/DDBJ whole genome shotgun (WGS) entry which is preliminary data.</text>
</comment>
<reference evidence="14 15" key="1">
    <citation type="submission" date="2020-07" db="EMBL/GenBank/DDBJ databases">
        <title>Pusillimonas sp. nov., isolated from poultry manure in Taiwan.</title>
        <authorList>
            <person name="Lin S.-Y."/>
            <person name="Tang Y.-S."/>
            <person name="Young C.-C."/>
        </authorList>
    </citation>
    <scope>NUCLEOTIDE SEQUENCE [LARGE SCALE GENOMIC DNA]</scope>
    <source>
        <strain evidence="14 15">CC-YST705</strain>
    </source>
</reference>
<dbReference type="InterPro" id="IPR045851">
    <property type="entry name" value="AMP-bd_C_sf"/>
</dbReference>
<evidence type="ECO:0000256" key="9">
    <source>
        <dbReference type="PIRNR" id="PIRNR004862"/>
    </source>
</evidence>
<feature type="compositionally biased region" description="Low complexity" evidence="10">
    <location>
        <begin position="333"/>
        <end position="345"/>
    </location>
</feature>
<keyword evidence="8 9" id="KW-0975">Bacterial flagellum</keyword>
<evidence type="ECO:0000259" key="13">
    <source>
        <dbReference type="Pfam" id="PF08345"/>
    </source>
</evidence>
<dbReference type="NCBIfam" id="TIGR00206">
    <property type="entry name" value="fliF"/>
    <property type="match status" value="1"/>
</dbReference>
<comment type="similarity">
    <text evidence="3 9">Belongs to the FliF family.</text>
</comment>
<dbReference type="Pfam" id="PF01514">
    <property type="entry name" value="YscJ_FliF"/>
    <property type="match status" value="1"/>
</dbReference>
<keyword evidence="6 11" id="KW-1133">Transmembrane helix</keyword>
<dbReference type="InterPro" id="IPR000067">
    <property type="entry name" value="FlgMring_FliF"/>
</dbReference>
<dbReference type="Gene3D" id="3.30.300.30">
    <property type="match status" value="1"/>
</dbReference>
<feature type="transmembrane region" description="Helical" evidence="11">
    <location>
        <begin position="20"/>
        <end position="43"/>
    </location>
</feature>
<keyword evidence="14" id="KW-0282">Flagellum</keyword>
<keyword evidence="15" id="KW-1185">Reference proteome</keyword>
<dbReference type="InterPro" id="IPR013556">
    <property type="entry name" value="Flag_M-ring_C"/>
</dbReference>
<sequence length="543" mass="58960">MTQKEALTARFPALGRLLALPLPLLLGVGAALVAALIVVTMWASQPRYQVLFAGIEDRDGGAIVNALSQMNVPYRFSDNGSAILVPADRVHEARLSLAGQGLPRSGNIGFELLDNTRFGASEFSEQLSYQRALEGELGNSIQSIHAVQRARVHLALPRESLFLRDRHPPSASVLVTLYPGRTLSDAQVAAITWLISSSVPKLQAEHVSVVDQLGRMLSSQNGQAEPHRDQQALARDVEQRTQERILTLLAPLVGKTNVRAQASAELDFAQREQTAEIYRPNQNPGQEAVRSKQLRTVEQGQDNLASGVPGALSNQPPGPVEAPITVQPPPADAPAADALATPGAASDRAQSLQNDATYNYEVDRTISHTKDTPGTIKRLSVAVVVNYILDAEGNPQALPPAELDKLTRLVKDAMGYSEARGDSVSVINSPFATDDVSVAPPFWQDEANQALALELGRYLLYLLIALFLWFKLIKPVLRQLNQAAPQPAALPDTAAEMAAEAQRRASEMTRYEENLNVARTLAEKDPRAVAMVMRSWMEKNGKD</sequence>
<dbReference type="EMBL" id="JACDXW010000002">
    <property type="protein sequence ID" value="MCB5362837.1"/>
    <property type="molecule type" value="Genomic_DNA"/>
</dbReference>
<keyword evidence="4" id="KW-1003">Cell membrane</keyword>
<feature type="compositionally biased region" description="Pro residues" evidence="10">
    <location>
        <begin position="316"/>
        <end position="332"/>
    </location>
</feature>
<comment type="function">
    <text evidence="9">The M ring may be actively involved in energy transduction.</text>
</comment>
<evidence type="ECO:0000313" key="15">
    <source>
        <dbReference type="Proteomes" id="UP000776983"/>
    </source>
</evidence>
<evidence type="ECO:0000313" key="14">
    <source>
        <dbReference type="EMBL" id="MCB5362837.1"/>
    </source>
</evidence>
<evidence type="ECO:0000256" key="5">
    <source>
        <dbReference type="ARBA" id="ARBA00022692"/>
    </source>
</evidence>
<gene>
    <name evidence="14" type="primary">fliF</name>
    <name evidence="14" type="ORF">H0484_03585</name>
</gene>
<keyword evidence="7 11" id="KW-0472">Membrane</keyword>
<evidence type="ECO:0000256" key="7">
    <source>
        <dbReference type="ARBA" id="ARBA00023136"/>
    </source>
</evidence>
<feature type="region of interest" description="Disordered" evidence="10">
    <location>
        <begin position="275"/>
        <end position="294"/>
    </location>
</feature>
<feature type="region of interest" description="Disordered" evidence="10">
    <location>
        <begin position="303"/>
        <end position="350"/>
    </location>
</feature>
<comment type="subcellular location">
    <subcellularLocation>
        <location evidence="1 9">Bacterial flagellum basal body</location>
    </subcellularLocation>
    <subcellularLocation>
        <location evidence="2">Cell membrane</location>
        <topology evidence="2">Multi-pass membrane protein</topology>
    </subcellularLocation>
</comment>
<evidence type="ECO:0000256" key="2">
    <source>
        <dbReference type="ARBA" id="ARBA00004651"/>
    </source>
</evidence>
<dbReference type="PANTHER" id="PTHR30046:SF0">
    <property type="entry name" value="FLAGELLAR M-RING PROTEIN"/>
    <property type="match status" value="1"/>
</dbReference>
<dbReference type="PRINTS" id="PR01009">
    <property type="entry name" value="FLGMRINGFLIF"/>
</dbReference>
<dbReference type="RefSeq" id="WP_226953086.1">
    <property type="nucleotide sequence ID" value="NZ_JACDXW010000002.1"/>
</dbReference>
<keyword evidence="5 11" id="KW-0812">Transmembrane</keyword>
<dbReference type="PANTHER" id="PTHR30046">
    <property type="entry name" value="FLAGELLAR M-RING PROTEIN"/>
    <property type="match status" value="1"/>
</dbReference>
<dbReference type="Pfam" id="PF08345">
    <property type="entry name" value="YscJ_FliF_C"/>
    <property type="match status" value="1"/>
</dbReference>
<feature type="domain" description="Flagellar M-ring N-terminal" evidence="12">
    <location>
        <begin position="44"/>
        <end position="218"/>
    </location>
</feature>
<evidence type="ECO:0000256" key="1">
    <source>
        <dbReference type="ARBA" id="ARBA00004117"/>
    </source>
</evidence>
<dbReference type="PIRSF" id="PIRSF004862">
    <property type="entry name" value="FliF"/>
    <property type="match status" value="1"/>
</dbReference>
<accession>A0ABS8CAF6</accession>
<evidence type="ECO:0000256" key="4">
    <source>
        <dbReference type="ARBA" id="ARBA00022475"/>
    </source>
</evidence>
<protein>
    <recommendedName>
        <fullName evidence="9">Flagellar M-ring protein</fullName>
    </recommendedName>
</protein>
<evidence type="ECO:0000256" key="6">
    <source>
        <dbReference type="ARBA" id="ARBA00022989"/>
    </source>
</evidence>
<evidence type="ECO:0000256" key="10">
    <source>
        <dbReference type="SAM" id="MobiDB-lite"/>
    </source>
</evidence>
<dbReference type="InterPro" id="IPR006182">
    <property type="entry name" value="FliF_N_dom"/>
</dbReference>
<proteinExistence type="inferred from homology"/>
<organism evidence="14 15">
    <name type="scientific">Mesopusillimonas faecipullorum</name>
    <dbReference type="NCBI Taxonomy" id="2755040"/>
    <lineage>
        <taxon>Bacteria</taxon>
        <taxon>Pseudomonadati</taxon>
        <taxon>Pseudomonadota</taxon>
        <taxon>Betaproteobacteria</taxon>
        <taxon>Burkholderiales</taxon>
        <taxon>Alcaligenaceae</taxon>
        <taxon>Mesopusillimonas</taxon>
    </lineage>
</organism>